<dbReference type="GO" id="GO:0019901">
    <property type="term" value="F:protein kinase binding"/>
    <property type="evidence" value="ECO:0007669"/>
    <property type="project" value="TreeGrafter"/>
</dbReference>
<dbReference type="Pfam" id="PF00307">
    <property type="entry name" value="CH"/>
    <property type="match status" value="1"/>
</dbReference>
<dbReference type="PANTHER" id="PTHR46102:SF2">
    <property type="entry name" value="AXIN"/>
    <property type="match status" value="1"/>
</dbReference>
<dbReference type="GO" id="GO:0060090">
    <property type="term" value="F:molecular adaptor activity"/>
    <property type="evidence" value="ECO:0007669"/>
    <property type="project" value="TreeGrafter"/>
</dbReference>
<dbReference type="GO" id="GO:0031625">
    <property type="term" value="F:ubiquitin protein ligase binding"/>
    <property type="evidence" value="ECO:0007669"/>
    <property type="project" value="TreeGrafter"/>
</dbReference>
<dbReference type="GO" id="GO:0008013">
    <property type="term" value="F:beta-catenin binding"/>
    <property type="evidence" value="ECO:0007669"/>
    <property type="project" value="TreeGrafter"/>
</dbReference>
<dbReference type="GO" id="GO:0005886">
    <property type="term" value="C:plasma membrane"/>
    <property type="evidence" value="ECO:0007669"/>
    <property type="project" value="TreeGrafter"/>
</dbReference>
<dbReference type="GO" id="GO:0016055">
    <property type="term" value="P:Wnt signaling pathway"/>
    <property type="evidence" value="ECO:0007669"/>
    <property type="project" value="UniProtKB-KW"/>
</dbReference>
<feature type="region of interest" description="Disordered" evidence="3">
    <location>
        <begin position="290"/>
        <end position="316"/>
    </location>
</feature>
<dbReference type="PANTHER" id="PTHR46102">
    <property type="entry name" value="AXIN"/>
    <property type="match status" value="1"/>
</dbReference>
<name>E3UKD6_MNELE</name>
<dbReference type="AlphaFoldDB" id="E3UKD6"/>
<evidence type="ECO:0000313" key="6">
    <source>
        <dbReference type="EMBL" id="ADO34168.1"/>
    </source>
</evidence>
<evidence type="ECO:0000256" key="1">
    <source>
        <dbReference type="ARBA" id="ARBA00022687"/>
    </source>
</evidence>
<dbReference type="GO" id="GO:0032436">
    <property type="term" value="P:positive regulation of proteasomal ubiquitin-dependent protein catabolic process"/>
    <property type="evidence" value="ECO:0007669"/>
    <property type="project" value="TreeGrafter"/>
</dbReference>
<dbReference type="InterPro" id="IPR043581">
    <property type="entry name" value="Axin-like"/>
</dbReference>
<evidence type="ECO:0000256" key="2">
    <source>
        <dbReference type="PROSITE-ProRule" id="PRU00069"/>
    </source>
</evidence>
<dbReference type="InterPro" id="IPR036872">
    <property type="entry name" value="CH_dom_sf"/>
</dbReference>
<dbReference type="CDD" id="cd21213">
    <property type="entry name" value="CH_DIXDC1"/>
    <property type="match status" value="1"/>
</dbReference>
<protein>
    <submittedName>
        <fullName evidence="6">DIX-domain containing protein</fullName>
    </submittedName>
</protein>
<dbReference type="SUPFAM" id="SSF47576">
    <property type="entry name" value="Calponin-homology domain, CH-domain"/>
    <property type="match status" value="1"/>
</dbReference>
<dbReference type="PROSITE" id="PS50841">
    <property type="entry name" value="DIX"/>
    <property type="match status" value="1"/>
</dbReference>
<dbReference type="SMART" id="SM00021">
    <property type="entry name" value="DAX"/>
    <property type="match status" value="1"/>
</dbReference>
<feature type="domain" description="Calponin-homology (CH)" evidence="4">
    <location>
        <begin position="39"/>
        <end position="146"/>
    </location>
</feature>
<dbReference type="GO" id="GO:0048468">
    <property type="term" value="P:cell development"/>
    <property type="evidence" value="ECO:0007669"/>
    <property type="project" value="TreeGrafter"/>
</dbReference>
<reference evidence="6" key="1">
    <citation type="submission" date="2010-06" db="EMBL/GenBank/DDBJ databases">
        <title>Genomic insights into Wnt signalling in an early diverging metazoan, the ctenophore Mnemiopsis leidyi.</title>
        <authorList>
            <person name="Pang K."/>
            <person name="Ryan J.F."/>
            <person name="Mullikin J.C."/>
            <person name="Baxevanis A.D."/>
            <person name="Martindale M.Q."/>
        </authorList>
    </citation>
    <scope>NUCLEOTIDE SEQUENCE</scope>
</reference>
<dbReference type="Pfam" id="PF00778">
    <property type="entry name" value="DIX"/>
    <property type="match status" value="1"/>
</dbReference>
<evidence type="ECO:0000259" key="4">
    <source>
        <dbReference type="PROSITE" id="PS50021"/>
    </source>
</evidence>
<evidence type="ECO:0000256" key="3">
    <source>
        <dbReference type="SAM" id="MobiDB-lite"/>
    </source>
</evidence>
<dbReference type="EMBL" id="HM448826">
    <property type="protein sequence ID" value="ADO34168.1"/>
    <property type="molecule type" value="mRNA"/>
</dbReference>
<gene>
    <name evidence="6" type="primary">DIXD</name>
</gene>
<dbReference type="InterPro" id="IPR001158">
    <property type="entry name" value="DIX"/>
</dbReference>
<feature type="domain" description="DIX" evidence="5">
    <location>
        <begin position="315"/>
        <end position="397"/>
    </location>
</feature>
<dbReference type="InterPro" id="IPR038207">
    <property type="entry name" value="DIX_dom_sf"/>
</dbReference>
<dbReference type="InterPro" id="IPR001715">
    <property type="entry name" value="CH_dom"/>
</dbReference>
<dbReference type="Gene3D" id="2.40.240.130">
    <property type="match status" value="1"/>
</dbReference>
<dbReference type="SUPFAM" id="SSF54236">
    <property type="entry name" value="Ubiquitin-like"/>
    <property type="match status" value="1"/>
</dbReference>
<dbReference type="PROSITE" id="PS50021">
    <property type="entry name" value="CH"/>
    <property type="match status" value="1"/>
</dbReference>
<accession>E3UKD6</accession>
<dbReference type="GO" id="GO:0090090">
    <property type="term" value="P:negative regulation of canonical Wnt signaling pathway"/>
    <property type="evidence" value="ECO:0007669"/>
    <property type="project" value="InterPro"/>
</dbReference>
<proteinExistence type="evidence at transcript level"/>
<sequence>MSCLRGTPCCSNEVTSLYIPARRSADGWLRSKFFKTSSREKVSTYITWVNNQLARGVNTQPISNLERGISDGVTLPQLLQILGDEAVPEVVIPPKTDALRKQNIRLCFQYLQQRHIHPRNSTAPDVSNGNVKCIMRLLLALAANFKTYRPDSRAVGYVQKNCEQQSNGNLISHESNISDTEELGWMYDQVVDTRKQLESLKHLLLKDITDDEKVLLDEVGVEVSEPVCNSCHNNCDKMRSLEQLLAERDQQLMELKAEVLHLKTRDKYLTTEMDERNVQIAKLKLMVDRKQTVSESTKPRDKKEGGGPTSRDHPRDSTKILYYLGTSTTPYLSMCPKPVGEISLRDFKNVVNRAGRYRYNFRTFDQDVGPVKQELVEDGALLPAWEGRIIGFVEELPPGNSLDHIEI</sequence>
<organism evidence="6">
    <name type="scientific">Mnemiopsis leidyi</name>
    <name type="common">Sea walnut</name>
    <name type="synonym">Warty comb jellyfish</name>
    <dbReference type="NCBI Taxonomy" id="27923"/>
    <lineage>
        <taxon>Eukaryota</taxon>
        <taxon>Metazoa</taxon>
        <taxon>Ctenophora</taxon>
        <taxon>Tentaculata</taxon>
        <taxon>Lobata</taxon>
        <taxon>Bolinopsidae</taxon>
        <taxon>Mnemiopsis</taxon>
    </lineage>
</organism>
<dbReference type="GO" id="GO:0005634">
    <property type="term" value="C:nucleus"/>
    <property type="evidence" value="ECO:0007669"/>
    <property type="project" value="TreeGrafter"/>
</dbReference>
<dbReference type="GO" id="GO:0030877">
    <property type="term" value="C:beta-catenin destruction complex"/>
    <property type="evidence" value="ECO:0007669"/>
    <property type="project" value="TreeGrafter"/>
</dbReference>
<keyword evidence="1 2" id="KW-0879">Wnt signaling pathway</keyword>
<dbReference type="InterPro" id="IPR029071">
    <property type="entry name" value="Ubiquitin-like_domsf"/>
</dbReference>
<dbReference type="Gene3D" id="1.10.418.10">
    <property type="entry name" value="Calponin-like domain"/>
    <property type="match status" value="1"/>
</dbReference>
<evidence type="ECO:0000259" key="5">
    <source>
        <dbReference type="PROSITE" id="PS50841"/>
    </source>
</evidence>